<gene>
    <name evidence="2" type="ORF">CE91St30_26160</name>
</gene>
<name>A0ABM7WLK1_9ACTN</name>
<feature type="transmembrane region" description="Helical" evidence="1">
    <location>
        <begin position="84"/>
        <end position="112"/>
    </location>
</feature>
<feature type="transmembrane region" description="Helical" evidence="1">
    <location>
        <begin position="160"/>
        <end position="182"/>
    </location>
</feature>
<feature type="transmembrane region" description="Helical" evidence="1">
    <location>
        <begin position="20"/>
        <end position="37"/>
    </location>
</feature>
<dbReference type="EMBL" id="AP025564">
    <property type="protein sequence ID" value="BDE97283.1"/>
    <property type="molecule type" value="Genomic_DNA"/>
</dbReference>
<keyword evidence="1" id="KW-1133">Transmembrane helix</keyword>
<dbReference type="RefSeq" id="WP_244386508.1">
    <property type="nucleotide sequence ID" value="NZ_AP025564.1"/>
</dbReference>
<keyword evidence="3" id="KW-1185">Reference proteome</keyword>
<dbReference type="PANTHER" id="PTHR41309">
    <property type="entry name" value="MEMBRANE PROTEIN-RELATED"/>
    <property type="match status" value="1"/>
</dbReference>
<feature type="transmembrane region" description="Helical" evidence="1">
    <location>
        <begin position="202"/>
        <end position="229"/>
    </location>
</feature>
<dbReference type="Proteomes" id="UP001320544">
    <property type="component" value="Chromosome"/>
</dbReference>
<evidence type="ECO:0008006" key="4">
    <source>
        <dbReference type="Google" id="ProtNLM"/>
    </source>
</evidence>
<evidence type="ECO:0000313" key="3">
    <source>
        <dbReference type="Proteomes" id="UP001320544"/>
    </source>
</evidence>
<evidence type="ECO:0000313" key="2">
    <source>
        <dbReference type="EMBL" id="BDE97283.1"/>
    </source>
</evidence>
<dbReference type="PANTHER" id="PTHR41309:SF2">
    <property type="entry name" value="MEMBRANE PROTEIN"/>
    <property type="match status" value="1"/>
</dbReference>
<dbReference type="Pfam" id="PF13346">
    <property type="entry name" value="ABC2_membrane_5"/>
    <property type="match status" value="1"/>
</dbReference>
<protein>
    <recommendedName>
        <fullName evidence="4">ABC-2 family transporter</fullName>
    </recommendedName>
</protein>
<proteinExistence type="predicted"/>
<organism evidence="2 3">
    <name type="scientific">Raoultibacter timonensis</name>
    <dbReference type="NCBI Taxonomy" id="1907662"/>
    <lineage>
        <taxon>Bacteria</taxon>
        <taxon>Bacillati</taxon>
        <taxon>Actinomycetota</taxon>
        <taxon>Coriobacteriia</taxon>
        <taxon>Eggerthellales</taxon>
        <taxon>Eggerthellaceae</taxon>
        <taxon>Raoultibacter</taxon>
    </lineage>
</organism>
<keyword evidence="1" id="KW-0472">Membrane</keyword>
<reference evidence="2 3" key="1">
    <citation type="submission" date="2022-01" db="EMBL/GenBank/DDBJ databases">
        <title>Novel bile acid biosynthetic pathways are enriched in the microbiome of centenarians.</title>
        <authorList>
            <person name="Sato Y."/>
            <person name="Atarashi K."/>
            <person name="Plichta R.D."/>
            <person name="Arai Y."/>
            <person name="Sasajima S."/>
            <person name="Kearney M.S."/>
            <person name="Suda W."/>
            <person name="Takeshita K."/>
            <person name="Sasaki T."/>
            <person name="Okamoto S."/>
            <person name="Skelly N.A."/>
            <person name="Okamura Y."/>
            <person name="Vlamakis H."/>
            <person name="Li Y."/>
            <person name="Tanoue T."/>
            <person name="Takei H."/>
            <person name="Nittono H."/>
            <person name="Narushima S."/>
            <person name="Irie J."/>
            <person name="Itoh H."/>
            <person name="Moriya K."/>
            <person name="Sugiura Y."/>
            <person name="Suematsu M."/>
            <person name="Moritoki N."/>
            <person name="Shibata S."/>
            <person name="Littman R.D."/>
            <person name="Fischbach A.M."/>
            <person name="Uwamino Y."/>
            <person name="Inoue T."/>
            <person name="Honda A."/>
            <person name="Hattori M."/>
            <person name="Murai T."/>
            <person name="Xavier J.R."/>
            <person name="Hirose N."/>
            <person name="Honda K."/>
        </authorList>
    </citation>
    <scope>NUCLEOTIDE SEQUENCE [LARGE SCALE GENOMIC DNA]</scope>
    <source>
        <strain evidence="2 3">CE91-St30</strain>
    </source>
</reference>
<evidence type="ECO:0000256" key="1">
    <source>
        <dbReference type="SAM" id="Phobius"/>
    </source>
</evidence>
<sequence>MKAMILSDLLTVKKYMKQQALLYTVIVIALSIFMGNIYMIVPFLGVMMPFSLAFTLLAYDERNNWEQFRLVLPLSRRNVIAGRYASLAIVLLFSIVLGLAACLIVVAASSFIPNIPELFGLSASFSAQEMLLSAIAPVGMICVMLSITLPLIARFGMTKAVRYVPVFFLVVILLGVGSGEVFKLDFGSFMPFLNTVGSMMETVAGTFAIAGIIIAVSAVIYLASCMLSVKLYAKREF</sequence>
<keyword evidence="1" id="KW-0812">Transmembrane</keyword>
<dbReference type="InterPro" id="IPR025699">
    <property type="entry name" value="ABC2_memb-like"/>
</dbReference>
<feature type="transmembrane region" description="Helical" evidence="1">
    <location>
        <begin position="132"/>
        <end position="153"/>
    </location>
</feature>
<feature type="transmembrane region" description="Helical" evidence="1">
    <location>
        <begin position="43"/>
        <end position="59"/>
    </location>
</feature>
<accession>A0ABM7WLK1</accession>